<organism evidence="3 4">
    <name type="scientific">Natronoglomus mannanivorans</name>
    <dbReference type="NCBI Taxonomy" id="2979990"/>
    <lineage>
        <taxon>Archaea</taxon>
        <taxon>Methanobacteriati</taxon>
        <taxon>Methanobacteriota</taxon>
        <taxon>Stenosarchaea group</taxon>
        <taxon>Halobacteria</taxon>
        <taxon>Halobacteriales</taxon>
        <taxon>Natrialbaceae</taxon>
        <taxon>Natronoglomus</taxon>
    </lineage>
</organism>
<proteinExistence type="predicted"/>
<feature type="domain" description="Helix-hairpin-helix DNA-binding motif class 1" evidence="2">
    <location>
        <begin position="324"/>
        <end position="343"/>
    </location>
</feature>
<dbReference type="InterPro" id="IPR010995">
    <property type="entry name" value="DNA_repair_Rad51/TF_NusA_a-hlx"/>
</dbReference>
<dbReference type="RefSeq" id="WP_338009413.1">
    <property type="nucleotide sequence ID" value="NZ_JAOPKB010000026.1"/>
</dbReference>
<feature type="compositionally biased region" description="Polar residues" evidence="1">
    <location>
        <begin position="161"/>
        <end position="173"/>
    </location>
</feature>
<gene>
    <name evidence="3" type="ORF">OB955_24410</name>
</gene>
<evidence type="ECO:0000313" key="4">
    <source>
        <dbReference type="Proteomes" id="UP001320972"/>
    </source>
</evidence>
<protein>
    <submittedName>
        <fullName evidence="3">Helix-hairpin-helix domain-containing protein</fullName>
    </submittedName>
</protein>
<accession>A0ABT2QLL3</accession>
<feature type="compositionally biased region" description="Basic and acidic residues" evidence="1">
    <location>
        <begin position="174"/>
        <end position="188"/>
    </location>
</feature>
<feature type="domain" description="Helix-hairpin-helix DNA-binding motif class 1" evidence="2">
    <location>
        <begin position="219"/>
        <end position="238"/>
    </location>
</feature>
<dbReference type="InterPro" id="IPR003583">
    <property type="entry name" value="Hlx-hairpin-Hlx_DNA-bd_motif"/>
</dbReference>
<dbReference type="Gene3D" id="1.10.150.20">
    <property type="entry name" value="5' to 3' exonuclease, C-terminal subdomain"/>
    <property type="match status" value="2"/>
</dbReference>
<dbReference type="Pfam" id="PF14520">
    <property type="entry name" value="HHH_5"/>
    <property type="match status" value="2"/>
</dbReference>
<name>A0ABT2QLL3_9EURY</name>
<dbReference type="EMBL" id="JAOPKB010000026">
    <property type="protein sequence ID" value="MCU4975827.1"/>
    <property type="molecule type" value="Genomic_DNA"/>
</dbReference>
<sequence>MNERTVLAEDGTGRKKLKVSLPGGRYQLSLDDGAVSLLCDTLGYETNDFIPEPFVPLLVATGDAWFPRQRDTEQVVEDLPADGSLTNRQREALIGYLKTVRISPKNASLAKAALDRSPVSDAVDPEDLQINELPSIPDGIDLGGESPPKTQSQTRSDDGAASTSSEPPQATTSPRDEAHERSVEETDLPRIPGIGSHRAEKLLKAGYTSVAQIADSRPSDIDHVNGISEQLATVAVEGAREVLGYEQSTATRLASETGIEEETFDAALSTLAASGVPPSEASPVLRVLYGPSLVDIGALTGQQAYYLWDDGYRTPFDVASATLEELCEVPYIGEKTAVAIRDEARAIGSS</sequence>
<keyword evidence="4" id="KW-1185">Reference proteome</keyword>
<comment type="caution">
    <text evidence="3">The sequence shown here is derived from an EMBL/GenBank/DDBJ whole genome shotgun (WGS) entry which is preliminary data.</text>
</comment>
<evidence type="ECO:0000313" key="3">
    <source>
        <dbReference type="EMBL" id="MCU4975827.1"/>
    </source>
</evidence>
<feature type="region of interest" description="Disordered" evidence="1">
    <location>
        <begin position="112"/>
        <end position="194"/>
    </location>
</feature>
<evidence type="ECO:0000259" key="2">
    <source>
        <dbReference type="SMART" id="SM00278"/>
    </source>
</evidence>
<dbReference type="SUPFAM" id="SSF47794">
    <property type="entry name" value="Rad51 N-terminal domain-like"/>
    <property type="match status" value="2"/>
</dbReference>
<evidence type="ECO:0000256" key="1">
    <source>
        <dbReference type="SAM" id="MobiDB-lite"/>
    </source>
</evidence>
<feature type="domain" description="Helix-hairpin-helix DNA-binding motif class 1" evidence="2">
    <location>
        <begin position="186"/>
        <end position="205"/>
    </location>
</feature>
<reference evidence="3 4" key="1">
    <citation type="submission" date="2022-09" db="EMBL/GenBank/DDBJ databases">
        <title>Enrichment on poylsaccharides allowed isolation of novel metabolic and taxonomic groups of Haloarchaea.</title>
        <authorList>
            <person name="Sorokin D.Y."/>
            <person name="Elcheninov A.G."/>
            <person name="Khizhniak T.V."/>
            <person name="Kolganova T.V."/>
            <person name="Kublanov I.V."/>
        </authorList>
    </citation>
    <scope>NUCLEOTIDE SEQUENCE [LARGE SCALE GENOMIC DNA]</scope>
    <source>
        <strain evidence="3 4">AArc-m2/3/4</strain>
    </source>
</reference>
<dbReference type="Proteomes" id="UP001320972">
    <property type="component" value="Unassembled WGS sequence"/>
</dbReference>
<dbReference type="SMART" id="SM00278">
    <property type="entry name" value="HhH1"/>
    <property type="match status" value="3"/>
</dbReference>